<reference evidence="1 2" key="2">
    <citation type="submission" date="2018-11" db="EMBL/GenBank/DDBJ databases">
        <authorList>
            <consortium name="Pathogen Informatics"/>
        </authorList>
    </citation>
    <scope>NUCLEOTIDE SEQUENCE [LARGE SCALE GENOMIC DNA]</scope>
    <source>
        <strain evidence="1 2">MHpl1</strain>
    </source>
</reference>
<sequence length="35" mass="3591">MAVFGQDATTDTTSSRPVCGVNQLFNGQICTCAPG</sequence>
<evidence type="ECO:0000313" key="2">
    <source>
        <dbReference type="Proteomes" id="UP000268014"/>
    </source>
</evidence>
<evidence type="ECO:0000313" key="1">
    <source>
        <dbReference type="EMBL" id="VDO53559.1"/>
    </source>
</evidence>
<accession>A0A0N4WSX1</accession>
<dbReference type="WBParaSite" id="HPLM_0001465701-mRNA-1">
    <property type="protein sequence ID" value="HPLM_0001465701-mRNA-1"/>
    <property type="gene ID" value="HPLM_0001465701"/>
</dbReference>
<proteinExistence type="predicted"/>
<name>A0A0N4WSX1_HAEPC</name>
<dbReference type="EMBL" id="UZAF01018644">
    <property type="protein sequence ID" value="VDO53559.1"/>
    <property type="molecule type" value="Genomic_DNA"/>
</dbReference>
<reference evidence="3" key="1">
    <citation type="submission" date="2017-02" db="UniProtKB">
        <authorList>
            <consortium name="WormBaseParasite"/>
        </authorList>
    </citation>
    <scope>IDENTIFICATION</scope>
</reference>
<keyword evidence="2" id="KW-1185">Reference proteome</keyword>
<evidence type="ECO:0000313" key="3">
    <source>
        <dbReference type="WBParaSite" id="HPLM_0001465701-mRNA-1"/>
    </source>
</evidence>
<dbReference type="OrthoDB" id="10479425at2759"/>
<dbReference type="AlphaFoldDB" id="A0A0N4WSX1"/>
<organism evidence="3">
    <name type="scientific">Haemonchus placei</name>
    <name type="common">Barber's pole worm</name>
    <dbReference type="NCBI Taxonomy" id="6290"/>
    <lineage>
        <taxon>Eukaryota</taxon>
        <taxon>Metazoa</taxon>
        <taxon>Ecdysozoa</taxon>
        <taxon>Nematoda</taxon>
        <taxon>Chromadorea</taxon>
        <taxon>Rhabditida</taxon>
        <taxon>Rhabditina</taxon>
        <taxon>Rhabditomorpha</taxon>
        <taxon>Strongyloidea</taxon>
        <taxon>Trichostrongylidae</taxon>
        <taxon>Haemonchus</taxon>
    </lineage>
</organism>
<protein>
    <submittedName>
        <fullName evidence="3">EGF-like domain-containing protein</fullName>
    </submittedName>
</protein>
<gene>
    <name evidence="1" type="ORF">HPLM_LOCUS14649</name>
</gene>
<dbReference type="Proteomes" id="UP000268014">
    <property type="component" value="Unassembled WGS sequence"/>
</dbReference>